<dbReference type="PANTHER" id="PTHR12482">
    <property type="entry name" value="LIPASE ROG1-RELATED-RELATED"/>
    <property type="match status" value="1"/>
</dbReference>
<dbReference type="PANTHER" id="PTHR12482:SF65">
    <property type="entry name" value="ESTERASE, PUTATIVE (AFU_ORTHOLOGUE AFUA_3G12320)-RELATED"/>
    <property type="match status" value="1"/>
</dbReference>
<dbReference type="InterPro" id="IPR029058">
    <property type="entry name" value="AB_hydrolase_fold"/>
</dbReference>
<evidence type="ECO:0000256" key="2">
    <source>
        <dbReference type="ARBA" id="ARBA00022963"/>
    </source>
</evidence>
<dbReference type="Proteomes" id="UP000698800">
    <property type="component" value="Unassembled WGS sequence"/>
</dbReference>
<dbReference type="GO" id="GO:0016042">
    <property type="term" value="P:lipid catabolic process"/>
    <property type="evidence" value="ECO:0007669"/>
    <property type="project" value="UniProtKB-KW"/>
</dbReference>
<organism evidence="6 7">
    <name type="scientific">Glutinoglossum americanum</name>
    <dbReference type="NCBI Taxonomy" id="1670608"/>
    <lineage>
        <taxon>Eukaryota</taxon>
        <taxon>Fungi</taxon>
        <taxon>Dikarya</taxon>
        <taxon>Ascomycota</taxon>
        <taxon>Pezizomycotina</taxon>
        <taxon>Geoglossomycetes</taxon>
        <taxon>Geoglossales</taxon>
        <taxon>Geoglossaceae</taxon>
        <taxon>Glutinoglossum</taxon>
    </lineage>
</organism>
<dbReference type="GO" id="GO:0047372">
    <property type="term" value="F:monoacylglycerol lipase activity"/>
    <property type="evidence" value="ECO:0007669"/>
    <property type="project" value="TreeGrafter"/>
</dbReference>
<dbReference type="InterPro" id="IPR044294">
    <property type="entry name" value="Lipase-like"/>
</dbReference>
<keyword evidence="2" id="KW-0442">Lipid degradation</keyword>
<evidence type="ECO:0000259" key="5">
    <source>
        <dbReference type="Pfam" id="PF05057"/>
    </source>
</evidence>
<dbReference type="InterPro" id="IPR007751">
    <property type="entry name" value="DUF676_lipase-like"/>
</dbReference>
<sequence>MVTYLFRRLWGNPSHMKYVASALRERYSEERIHILVAKRNSGNFTYDGIELGGERVTHEIEETLEELARNGHEIRKISVIGYSMGGLVARYVIGLLYSKGWFDKLEPVNFTTFATPHLGARNPLLGFYSHIRNLIGARTLSMSGRQLFTIDSFRDTGRPILSVLADPDSIFIRGLRRFKNKSLYANVINDRTAVYYTTGISRTDPYRNIADLKINYVKGYDPVIINPDDPISPPGNPEELPTFYYRIADRSQTVVKNILIYSVLVLLIPIGTIVFLINSVVQSIRSSRRIRLHEEGKAGVGIGSYRIQPIVGNIQSIVEGVFDDLNRSQDSEYLPAGMEEHGDHLTSSSETIGAPSSRPPPRTCSLGSEVKPNILQETRQLPQHRQLEFPTLPLSPHQLAMIQTLDSVGFRKYPVYIHKARHSHAAIIVRKPRKNFDEGKVVMRHWLDNEFEI</sequence>
<reference evidence="6" key="1">
    <citation type="submission" date="2021-03" db="EMBL/GenBank/DDBJ databases">
        <title>Comparative genomics and phylogenomic investigation of the class Geoglossomycetes provide insights into ecological specialization and systematics.</title>
        <authorList>
            <person name="Melie T."/>
            <person name="Pirro S."/>
            <person name="Miller A.N."/>
            <person name="Quandt A."/>
        </authorList>
    </citation>
    <scope>NUCLEOTIDE SEQUENCE</scope>
    <source>
        <strain evidence="6">GBOQ0MN5Z8</strain>
    </source>
</reference>
<feature type="domain" description="DUF676" evidence="5">
    <location>
        <begin position="9"/>
        <end position="197"/>
    </location>
</feature>
<evidence type="ECO:0000313" key="7">
    <source>
        <dbReference type="Proteomes" id="UP000698800"/>
    </source>
</evidence>
<evidence type="ECO:0000256" key="1">
    <source>
        <dbReference type="ARBA" id="ARBA00007920"/>
    </source>
</evidence>
<keyword evidence="4" id="KW-1133">Transmembrane helix</keyword>
<dbReference type="Pfam" id="PF05057">
    <property type="entry name" value="DUF676"/>
    <property type="match status" value="1"/>
</dbReference>
<name>A0A9P8I3C9_9PEZI</name>
<dbReference type="EMBL" id="JAGHQL010000134">
    <property type="protein sequence ID" value="KAH0537670.1"/>
    <property type="molecule type" value="Genomic_DNA"/>
</dbReference>
<dbReference type="GO" id="GO:0005811">
    <property type="term" value="C:lipid droplet"/>
    <property type="evidence" value="ECO:0007669"/>
    <property type="project" value="TreeGrafter"/>
</dbReference>
<keyword evidence="7" id="KW-1185">Reference proteome</keyword>
<dbReference type="GO" id="GO:0004622">
    <property type="term" value="F:phosphatidylcholine lysophospholipase activity"/>
    <property type="evidence" value="ECO:0007669"/>
    <property type="project" value="TreeGrafter"/>
</dbReference>
<evidence type="ECO:0000313" key="6">
    <source>
        <dbReference type="EMBL" id="KAH0537670.1"/>
    </source>
</evidence>
<protein>
    <recommendedName>
        <fullName evidence="5">DUF676 domain-containing protein</fullName>
    </recommendedName>
</protein>
<feature type="transmembrane region" description="Helical" evidence="4">
    <location>
        <begin position="258"/>
        <end position="281"/>
    </location>
</feature>
<accession>A0A9P8I3C9</accession>
<dbReference type="OrthoDB" id="273452at2759"/>
<feature type="region of interest" description="Disordered" evidence="3">
    <location>
        <begin position="337"/>
        <end position="367"/>
    </location>
</feature>
<evidence type="ECO:0000256" key="3">
    <source>
        <dbReference type="SAM" id="MobiDB-lite"/>
    </source>
</evidence>
<keyword evidence="4" id="KW-0812">Transmembrane</keyword>
<keyword evidence="2" id="KW-0443">Lipid metabolism</keyword>
<dbReference type="AlphaFoldDB" id="A0A9P8I3C9"/>
<comment type="similarity">
    <text evidence="1">Belongs to the putative lipase ROG1 family.</text>
</comment>
<gene>
    <name evidence="6" type="ORF">FGG08_005535</name>
</gene>
<dbReference type="Gene3D" id="3.40.50.1820">
    <property type="entry name" value="alpha/beta hydrolase"/>
    <property type="match status" value="1"/>
</dbReference>
<dbReference type="SUPFAM" id="SSF53474">
    <property type="entry name" value="alpha/beta-Hydrolases"/>
    <property type="match status" value="1"/>
</dbReference>
<keyword evidence="4" id="KW-0472">Membrane</keyword>
<evidence type="ECO:0000256" key="4">
    <source>
        <dbReference type="SAM" id="Phobius"/>
    </source>
</evidence>
<proteinExistence type="inferred from homology"/>
<comment type="caution">
    <text evidence="6">The sequence shown here is derived from an EMBL/GenBank/DDBJ whole genome shotgun (WGS) entry which is preliminary data.</text>
</comment>